<evidence type="ECO:0000256" key="1">
    <source>
        <dbReference type="ARBA" id="ARBA00004141"/>
    </source>
</evidence>
<dbReference type="PANTHER" id="PTHR43077">
    <property type="entry name" value="TRANSPORT PERMEASE YVFS-RELATED"/>
    <property type="match status" value="1"/>
</dbReference>
<comment type="caution">
    <text evidence="6">The sequence shown here is derived from an EMBL/GenBank/DDBJ whole genome shotgun (WGS) entry which is preliminary data.</text>
</comment>
<reference evidence="6" key="1">
    <citation type="journal article" date="2021" name="PeerJ">
        <title>Extensive microbial diversity within the chicken gut microbiome revealed by metagenomics and culture.</title>
        <authorList>
            <person name="Gilroy R."/>
            <person name="Ravi A."/>
            <person name="Getino M."/>
            <person name="Pursley I."/>
            <person name="Horton D.L."/>
            <person name="Alikhan N.F."/>
            <person name="Baker D."/>
            <person name="Gharbi K."/>
            <person name="Hall N."/>
            <person name="Watson M."/>
            <person name="Adriaenssens E.M."/>
            <person name="Foster-Nyarko E."/>
            <person name="Jarju S."/>
            <person name="Secka A."/>
            <person name="Antonio M."/>
            <person name="Oren A."/>
            <person name="Chaudhuri R.R."/>
            <person name="La Ragione R."/>
            <person name="Hildebrand F."/>
            <person name="Pallen M.J."/>
        </authorList>
    </citation>
    <scope>NUCLEOTIDE SEQUENCE</scope>
    <source>
        <strain evidence="6">ChiGjej3B3-7470</strain>
    </source>
</reference>
<name>A0A921JRG9_9ACTN</name>
<dbReference type="GO" id="GO:0016020">
    <property type="term" value="C:membrane"/>
    <property type="evidence" value="ECO:0007669"/>
    <property type="project" value="UniProtKB-SubCell"/>
</dbReference>
<feature type="transmembrane region" description="Helical" evidence="5">
    <location>
        <begin position="768"/>
        <end position="788"/>
    </location>
</feature>
<keyword evidence="3 5" id="KW-1133">Transmembrane helix</keyword>
<dbReference type="Gene3D" id="1.10.287.950">
    <property type="entry name" value="Methyl-accepting chemotaxis protein"/>
    <property type="match status" value="2"/>
</dbReference>
<gene>
    <name evidence="6" type="ORF">K8V15_05930</name>
</gene>
<proteinExistence type="predicted"/>
<dbReference type="Proteomes" id="UP000712713">
    <property type="component" value="Unassembled WGS sequence"/>
</dbReference>
<dbReference type="PANTHER" id="PTHR43077:SF10">
    <property type="entry name" value="TRANSPORT PERMEASE PROTEIN"/>
    <property type="match status" value="1"/>
</dbReference>
<dbReference type="AlphaFoldDB" id="A0A921JRG9"/>
<keyword evidence="2 5" id="KW-0812">Transmembrane</keyword>
<feature type="transmembrane region" description="Helical" evidence="5">
    <location>
        <begin position="665"/>
        <end position="685"/>
    </location>
</feature>
<evidence type="ECO:0000256" key="2">
    <source>
        <dbReference type="ARBA" id="ARBA00022692"/>
    </source>
</evidence>
<dbReference type="InterPro" id="IPR023908">
    <property type="entry name" value="xxxLxxG_rpt"/>
</dbReference>
<evidence type="ECO:0000313" key="6">
    <source>
        <dbReference type="EMBL" id="HJE51503.1"/>
    </source>
</evidence>
<keyword evidence="4 5" id="KW-0472">Membrane</keyword>
<dbReference type="NCBIfam" id="TIGR03057">
    <property type="entry name" value="xxxLxxG_by_4"/>
    <property type="match status" value="7"/>
</dbReference>
<feature type="transmembrane region" description="Helical" evidence="5">
    <location>
        <begin position="739"/>
        <end position="761"/>
    </location>
</feature>
<evidence type="ECO:0000256" key="3">
    <source>
        <dbReference type="ARBA" id="ARBA00022989"/>
    </source>
</evidence>
<comment type="subcellular location">
    <subcellularLocation>
        <location evidence="1">Membrane</location>
        <topology evidence="1">Multi-pass membrane protein</topology>
    </subcellularLocation>
</comment>
<evidence type="ECO:0008006" key="8">
    <source>
        <dbReference type="Google" id="ProtNLM"/>
    </source>
</evidence>
<dbReference type="EMBL" id="DYZF01000149">
    <property type="protein sequence ID" value="HJE51503.1"/>
    <property type="molecule type" value="Genomic_DNA"/>
</dbReference>
<dbReference type="InterPro" id="IPR051328">
    <property type="entry name" value="T7SS_ABC-Transporter"/>
</dbReference>
<evidence type="ECO:0000256" key="5">
    <source>
        <dbReference type="SAM" id="Phobius"/>
    </source>
</evidence>
<feature type="transmembrane region" description="Helical" evidence="5">
    <location>
        <begin position="815"/>
        <end position="836"/>
    </location>
</feature>
<dbReference type="SUPFAM" id="SSF58104">
    <property type="entry name" value="Methyl-accepting chemotaxis protein (MCP) signaling domain"/>
    <property type="match status" value="2"/>
</dbReference>
<organism evidence="6 7">
    <name type="scientific">Tessaracoccus flavescens</name>
    <dbReference type="NCBI Taxonomy" id="399497"/>
    <lineage>
        <taxon>Bacteria</taxon>
        <taxon>Bacillati</taxon>
        <taxon>Actinomycetota</taxon>
        <taxon>Actinomycetes</taxon>
        <taxon>Propionibacteriales</taxon>
        <taxon>Propionibacteriaceae</taxon>
        <taxon>Tessaracoccus</taxon>
    </lineage>
</organism>
<accession>A0A921JRG9</accession>
<sequence>MSQASRRNVSWPALLALVLVPLLAVGALLGLAGRGESQASAAVVNLDEAVTLEGQYTPMGRQLAAAMVDRDGDNIEWTLADAPSAAAGLKSGKYSAVVTIPKEFSASATSFAKNEADAAQQATIQIQVSDNAPVTDAALAQEIARLATDTINSTLTRGYLDGIYVGFNTVGEQFTTIVDGAKQLNDGSTQLADGVEQATQGATQLSDGMLLLDENGATLADGGFELVAGIRELKSGSGQLSSGASELATGADQLADGVEQFAGQTPALVGGVNELAAGADQLLAPLPEFANGAAAAISGVTPIRDGLTQVITGLDQPQDYSDLQALKAGADGVAAGAAGLSSGLKQVNTQLSGLADPSSQTAQGAMQQVTDAILAQAAGANPGTPQDPCAALPPGMEAVCPILQQMAQEAAAAGQQAFEQGVRAGVQGGWQAGVGAGVQALNTADPTTKTTLTQGAEQLAGGAGQLADGVTQLVTELPKETAAQMETLKGGLTQIRDGANTLVTQAKPIVDNAPQIASGATQLNEGIKQLNSEIGALPAGVNQLSTGARQLSDGAAQLSTGVAQFDDGVGQLQTGAQTFADGVQQYTTGVAGASRGSTELTNGLVQLSDGAKQLDDGVGTFATELAKGADQVPTYSAQEREKLATVVAQPVEKTDDLIAGGRVPLVSLLLATGLWLGALASFVAMRPVPRNAISSRAPTVSLWARSVGVPAAIVAGQGLLLGLIGGLMLDVSAGKVLGLMALLAAFGVSFVLVNHALAAWLGNIGRGISVLLLVVTVALGLSSAANWLSPVGAVSPLQNGLELVRTMLSDGSGEIGLAATAVLMGAIALVASYVSIASKRSLTVAQYRKSA</sequence>
<reference evidence="6" key="2">
    <citation type="submission" date="2021-09" db="EMBL/GenBank/DDBJ databases">
        <authorList>
            <person name="Gilroy R."/>
        </authorList>
    </citation>
    <scope>NUCLEOTIDE SEQUENCE</scope>
    <source>
        <strain evidence="6">ChiGjej3B3-7470</strain>
    </source>
</reference>
<evidence type="ECO:0000313" key="7">
    <source>
        <dbReference type="Proteomes" id="UP000712713"/>
    </source>
</evidence>
<feature type="transmembrane region" description="Helical" evidence="5">
    <location>
        <begin position="706"/>
        <end position="727"/>
    </location>
</feature>
<evidence type="ECO:0000256" key="4">
    <source>
        <dbReference type="ARBA" id="ARBA00023136"/>
    </source>
</evidence>
<protein>
    <recommendedName>
        <fullName evidence="8">Methyl-accepting transducer domain-containing protein</fullName>
    </recommendedName>
</protein>